<evidence type="ECO:0000313" key="2">
    <source>
        <dbReference type="Proteomes" id="UP001151760"/>
    </source>
</evidence>
<evidence type="ECO:0000313" key="1">
    <source>
        <dbReference type="EMBL" id="GJT54655.1"/>
    </source>
</evidence>
<name>A0ABQ5EUJ8_9ASTR</name>
<accession>A0ABQ5EUJ8</accession>
<reference evidence="1" key="2">
    <citation type="submission" date="2022-01" db="EMBL/GenBank/DDBJ databases">
        <authorList>
            <person name="Yamashiro T."/>
            <person name="Shiraishi A."/>
            <person name="Satake H."/>
            <person name="Nakayama K."/>
        </authorList>
    </citation>
    <scope>NUCLEOTIDE SEQUENCE</scope>
</reference>
<dbReference type="EMBL" id="BQNB010016691">
    <property type="protein sequence ID" value="GJT54655.1"/>
    <property type="molecule type" value="Genomic_DNA"/>
</dbReference>
<comment type="caution">
    <text evidence="1">The sequence shown here is derived from an EMBL/GenBank/DDBJ whole genome shotgun (WGS) entry which is preliminary data.</text>
</comment>
<sequence length="162" mass="18113">MGLWTGESVVGSSIKNVSVDYQKGTGTPPVGTEIHLGRNHCINRRNWMLIQLGTVAYRRNCFALALLLKFLNIFCNPNPSLFSRIESIHKITTSSTFHHNLPNDHSVFIWSQWTPKGFKMTDGRSLPVNKHKVNVEVANLVLADLYEGSIFLSANSIFAEGL</sequence>
<organism evidence="1 2">
    <name type="scientific">Tanacetum coccineum</name>
    <dbReference type="NCBI Taxonomy" id="301880"/>
    <lineage>
        <taxon>Eukaryota</taxon>
        <taxon>Viridiplantae</taxon>
        <taxon>Streptophyta</taxon>
        <taxon>Embryophyta</taxon>
        <taxon>Tracheophyta</taxon>
        <taxon>Spermatophyta</taxon>
        <taxon>Magnoliopsida</taxon>
        <taxon>eudicotyledons</taxon>
        <taxon>Gunneridae</taxon>
        <taxon>Pentapetalae</taxon>
        <taxon>asterids</taxon>
        <taxon>campanulids</taxon>
        <taxon>Asterales</taxon>
        <taxon>Asteraceae</taxon>
        <taxon>Asteroideae</taxon>
        <taxon>Anthemideae</taxon>
        <taxon>Anthemidinae</taxon>
        <taxon>Tanacetum</taxon>
    </lineage>
</organism>
<proteinExistence type="predicted"/>
<dbReference type="Proteomes" id="UP001151760">
    <property type="component" value="Unassembled WGS sequence"/>
</dbReference>
<protein>
    <submittedName>
        <fullName evidence="1">Uncharacterized protein</fullName>
    </submittedName>
</protein>
<keyword evidence="2" id="KW-1185">Reference proteome</keyword>
<reference evidence="1" key="1">
    <citation type="journal article" date="2022" name="Int. J. Mol. Sci.">
        <title>Draft Genome of Tanacetum Coccineum: Genomic Comparison of Closely Related Tanacetum-Family Plants.</title>
        <authorList>
            <person name="Yamashiro T."/>
            <person name="Shiraishi A."/>
            <person name="Nakayama K."/>
            <person name="Satake H."/>
        </authorList>
    </citation>
    <scope>NUCLEOTIDE SEQUENCE</scope>
</reference>
<gene>
    <name evidence="1" type="ORF">Tco_0989709</name>
</gene>